<sequence length="1910" mass="204244">MAATIHKLTAGSGYDYLTRQVARQDATEVGHSGLGSYYTAKGEAPGVWVGSGMTGIAGLAVGDEVTAEHMTRLFGTGEHPLGDASGYSLGRPFRVYGGRDDVTPYRIEVARRCEKHNKALGLPADHPIPVDDRASIRTQVALEMFRTEHGREPFDDRELAGLIARQSRPRTTAVAGFDLTFSPVKSVSTLWAVADRPLGKQIEAAHQAAVRDALAYIEKHALFTRTGKDGVQQVDVRGMVATAFTHRDSRAGDPDLHTHVAVANKVQTVTDGRWLSIDGRVLFKAVVSASEVYNTALEKHLRPLGLAFAPRTQATGPEARKRPVREVVGVDDRLNQAWSTRRASIQARRSELARAFQDRHGRPPTPVESIQLAQQATLETREAKHEPRSEAQQRQTWRAEALSVLGDQDALDSMVDAALTGARTHGFGERVDGQWVERSAARVVGTVQGSRSTWQVWHVRAEAQRRVRAADVPAEQVEDLVEQLTQAALAGSRAMTSARADTISEPQPLRRTDGTSVYTVTGSQLFTSTAVVEAEERLVAAAGVMDGRRACEQDVDLALLESVANGVELNAGQAALVKGMATSGARVQLAIAPAGSGKTTALRALARAWESSGGTVVGLAPSAAAAAVLRENADTQADTLAKLVWHLEHDPEQLPAWAQGIDEATLVVIDEAGMVDTLSLDKAVAFITSRGASVRLVGDDQQLAAVGAGGVLRDIRATHGALHLTELMRFTGAAEGGASLELRDGRPSALGFYLDAGRVHVGDLATMTEEVFGAWSADRARGKDAIMLAPTRELVAELNQRARDHRLEGAPRPADEVALSDGNHASVGDTVITRRNDRRLQTAPTDWVKNGDRWTVLDTTGAGALVVAHTRTHRKIALPADYVLESVELGYASTVHTAQGVSVDVTHGLATGAESRQQLYTMMTRGRDANHVYLQVVGTGDEHDATKPGTVSPRTATDLLEAILARDEAPASASTLLREADDPALLLGQASARYVDALYTAAATTVGTQRLQRLDEAAEHLVPGMSDAPAWPTLRAHLTLMAAGGQNPIPVLRDAVTAREVDTAADPAAVLDWRLDDTGMRNTTPGPLPWIPGIPAPLTDDQTWGPYLAARAQRITDLAQDVAEHAVTAATPQWAAQGTARPADDVLAAVAVWRAANQVDPADLRPTGPAHASKAAATYQRQLASKIQGDRSPALAEWGPLLAQVAPGTVKDPFAAVLAERLAAATRAGIGAAALVRDAAGTKALPDDHAAAALWWRVAQHLTPAVDNTAGPDQLLSTAWVPTLTSKLGDDRARAMQNSPWWPALVTTVDRALQRGWALDDLAATAPAPGSDVDDAAAMTWTISTLLDDPTHLHQSVAPQQEDLDVAAAALDPDPVSVQATDAEYRQYLDIITAAVPSSGPVDQQDDLDAAGVDASLAWAGQYRRLMGPLDPTQADLDRAYDRAVQAQESPVPVKRLVQVNAMALRYYEEQLTAGGWARAYLADRFGQDVAGHPHVRPGYAPAGWTRLADHLRSQGVSDTELQTTGLATTTKDGRLIDRFRDRVVFPITDQDGDVLGFVGRRNPSVDEDAPHAGPKYLNTPTTPLYSKGHQLYGTDAGLMATGATPVLVEGPMDAHAITLATRGMYVGLAPLGTALTEDQAAQLAQLGGPVIMATDADLAGRMAAERAHWLLAQHNVPTFTAPLPQGTDPADMLHDQGADALTGAILGSSPLAEVLMEERLTHLPVDEALEPAARALATADPSSWDRACTQIAGRLGTDEDTARRALHHAVHTWHDDPHAVVTQQLDNTRELRARLEAAARPAPEQRWTSLADRLDPRLTAQEDWPALATTMQQLHDEGHDVETLARASITHEPLVSSRPAQALRARLAATSTSTVPDPRHVPANNWQPRRDEDDRILTHGPDRSGGVPR</sequence>
<dbReference type="InterPro" id="IPR037068">
    <property type="entry name" value="DNA_primase_core_N_sf"/>
</dbReference>
<dbReference type="KEGG" id="orn:DV701_07485"/>
<feature type="domain" description="Toprim" evidence="2">
    <location>
        <begin position="1604"/>
        <end position="1685"/>
    </location>
</feature>
<accession>A0A345NLT0</accession>
<dbReference type="GO" id="GO:0006269">
    <property type="term" value="P:DNA replication, synthesis of primer"/>
    <property type="evidence" value="ECO:0007669"/>
    <property type="project" value="TreeGrafter"/>
</dbReference>
<dbReference type="InterPro" id="IPR027417">
    <property type="entry name" value="P-loop_NTPase"/>
</dbReference>
<dbReference type="InterPro" id="IPR034151">
    <property type="entry name" value="TOPRIM_DnaG_bac"/>
</dbReference>
<proteinExistence type="predicted"/>
<dbReference type="SMART" id="SM00493">
    <property type="entry name" value="TOPRIM"/>
    <property type="match status" value="1"/>
</dbReference>
<dbReference type="SUPFAM" id="SSF52540">
    <property type="entry name" value="P-loop containing nucleoside triphosphate hydrolases"/>
    <property type="match status" value="2"/>
</dbReference>
<dbReference type="InterPro" id="IPR006171">
    <property type="entry name" value="TOPRIM_dom"/>
</dbReference>
<dbReference type="InterPro" id="IPR013264">
    <property type="entry name" value="DNAG_N"/>
</dbReference>
<dbReference type="SUPFAM" id="SSF55464">
    <property type="entry name" value="Origin of replication-binding domain, RBD-like"/>
    <property type="match status" value="1"/>
</dbReference>
<keyword evidence="4" id="KW-1185">Reference proteome</keyword>
<dbReference type="Proteomes" id="UP000253790">
    <property type="component" value="Chromosome"/>
</dbReference>
<dbReference type="CDD" id="cd17933">
    <property type="entry name" value="DEXSc_RecD-like"/>
    <property type="match status" value="1"/>
</dbReference>
<dbReference type="InterPro" id="IPR014862">
    <property type="entry name" value="TrwC"/>
</dbReference>
<dbReference type="RefSeq" id="WP_114927753.1">
    <property type="nucleotide sequence ID" value="NZ_CP031229.1"/>
</dbReference>
<dbReference type="EMBL" id="CP031229">
    <property type="protein sequence ID" value="AXH95988.1"/>
    <property type="molecule type" value="Genomic_DNA"/>
</dbReference>
<dbReference type="Pfam" id="PF13155">
    <property type="entry name" value="Toprim_2"/>
    <property type="match status" value="1"/>
</dbReference>
<dbReference type="PANTHER" id="PTHR30313">
    <property type="entry name" value="DNA PRIMASE"/>
    <property type="match status" value="1"/>
</dbReference>
<dbReference type="Gene3D" id="3.90.980.10">
    <property type="entry name" value="DNA primase, catalytic core, N-terminal domain"/>
    <property type="match status" value="1"/>
</dbReference>
<feature type="region of interest" description="Disordered" evidence="1">
    <location>
        <begin position="1867"/>
        <end position="1910"/>
    </location>
</feature>
<evidence type="ECO:0000256" key="1">
    <source>
        <dbReference type="SAM" id="MobiDB-lite"/>
    </source>
</evidence>
<evidence type="ECO:0000313" key="3">
    <source>
        <dbReference type="EMBL" id="AXH95988.1"/>
    </source>
</evidence>
<dbReference type="NCBIfam" id="NF041492">
    <property type="entry name" value="MobF"/>
    <property type="match status" value="1"/>
</dbReference>
<organism evidence="3 4">
    <name type="scientific">Ornithinimicrobium avium</name>
    <dbReference type="NCBI Taxonomy" id="2283195"/>
    <lineage>
        <taxon>Bacteria</taxon>
        <taxon>Bacillati</taxon>
        <taxon>Actinomycetota</taxon>
        <taxon>Actinomycetes</taxon>
        <taxon>Micrococcales</taxon>
        <taxon>Ornithinimicrobiaceae</taxon>
        <taxon>Ornithinimicrobium</taxon>
    </lineage>
</organism>
<dbReference type="InterPro" id="IPR050219">
    <property type="entry name" value="DnaG_primase"/>
</dbReference>
<dbReference type="PANTHER" id="PTHR30313:SF2">
    <property type="entry name" value="DNA PRIMASE"/>
    <property type="match status" value="1"/>
</dbReference>
<dbReference type="CDD" id="cd03364">
    <property type="entry name" value="TOPRIM_DnaG_primases"/>
    <property type="match status" value="1"/>
</dbReference>
<dbReference type="Gene3D" id="2.30.30.940">
    <property type="match status" value="1"/>
</dbReference>
<name>A0A345NLT0_9MICO</name>
<gene>
    <name evidence="3" type="ORF">DV701_07485</name>
</gene>
<dbReference type="Gene3D" id="3.40.50.300">
    <property type="entry name" value="P-loop containing nucleotide triphosphate hydrolases"/>
    <property type="match status" value="2"/>
</dbReference>
<reference evidence="3 4" key="1">
    <citation type="submission" date="2018-07" db="EMBL/GenBank/DDBJ databases">
        <title>Complete genome sequencing of Ornithinimicrobium sp. AMA3305.</title>
        <authorList>
            <person name="Bae J.-W."/>
        </authorList>
    </citation>
    <scope>NUCLEOTIDE SEQUENCE [LARGE SCALE GENOMIC DNA]</scope>
    <source>
        <strain evidence="3 4">AMA3305</strain>
    </source>
</reference>
<dbReference type="Pfam" id="PF08275">
    <property type="entry name" value="DNAG_N"/>
    <property type="match status" value="1"/>
</dbReference>
<dbReference type="PROSITE" id="PS50880">
    <property type="entry name" value="TOPRIM"/>
    <property type="match status" value="1"/>
</dbReference>
<evidence type="ECO:0000313" key="4">
    <source>
        <dbReference type="Proteomes" id="UP000253790"/>
    </source>
</evidence>
<dbReference type="CDD" id="cd18809">
    <property type="entry name" value="SF1_C_RecD"/>
    <property type="match status" value="1"/>
</dbReference>
<dbReference type="Pfam" id="PF08751">
    <property type="entry name" value="TrwC"/>
    <property type="match status" value="1"/>
</dbReference>
<dbReference type="Gene3D" id="3.40.1360.10">
    <property type="match status" value="1"/>
</dbReference>
<dbReference type="GO" id="GO:0005737">
    <property type="term" value="C:cytoplasm"/>
    <property type="evidence" value="ECO:0007669"/>
    <property type="project" value="TreeGrafter"/>
</dbReference>
<feature type="compositionally biased region" description="Basic and acidic residues" evidence="1">
    <location>
        <begin position="1889"/>
        <end position="1903"/>
    </location>
</feature>
<protein>
    <submittedName>
        <fullName evidence="3">Toprim domain-containing protein</fullName>
    </submittedName>
</protein>
<dbReference type="OrthoDB" id="4524286at2"/>
<dbReference type="Pfam" id="PF13604">
    <property type="entry name" value="AAA_30"/>
    <property type="match status" value="1"/>
</dbReference>
<dbReference type="SUPFAM" id="SSF56731">
    <property type="entry name" value="DNA primase core"/>
    <property type="match status" value="1"/>
</dbReference>
<evidence type="ECO:0000259" key="2">
    <source>
        <dbReference type="PROSITE" id="PS50880"/>
    </source>
</evidence>